<dbReference type="Gene3D" id="1.10.10.10">
    <property type="entry name" value="Winged helix-like DNA-binding domain superfamily/Winged helix DNA-binding domain"/>
    <property type="match status" value="1"/>
</dbReference>
<name>D3Q042_STANL</name>
<dbReference type="EMBL" id="CP001778">
    <property type="protein sequence ID" value="ADD45571.1"/>
    <property type="molecule type" value="Genomic_DNA"/>
</dbReference>
<dbReference type="InterPro" id="IPR036388">
    <property type="entry name" value="WH-like_DNA-bd_sf"/>
</dbReference>
<dbReference type="RefSeq" id="WP_013021142.1">
    <property type="nucleotide sequence ID" value="NC_013947.1"/>
</dbReference>
<evidence type="ECO:0000256" key="3">
    <source>
        <dbReference type="ARBA" id="ARBA00023163"/>
    </source>
</evidence>
<keyword evidence="3" id="KW-0804">Transcription</keyword>
<evidence type="ECO:0000259" key="6">
    <source>
        <dbReference type="PROSITE" id="PS51078"/>
    </source>
</evidence>
<dbReference type="STRING" id="446470.Snas_5944"/>
<dbReference type="GO" id="GO:0003677">
    <property type="term" value="F:DNA binding"/>
    <property type="evidence" value="ECO:0007669"/>
    <property type="project" value="UniProtKB-KW"/>
</dbReference>
<dbReference type="HOGENOM" id="CLU_062618_5_2_11"/>
<dbReference type="SMART" id="SM00346">
    <property type="entry name" value="HTH_ICLR"/>
    <property type="match status" value="1"/>
</dbReference>
<dbReference type="PANTHER" id="PTHR30136:SF24">
    <property type="entry name" value="HTH-TYPE TRANSCRIPTIONAL REPRESSOR ALLR"/>
    <property type="match status" value="1"/>
</dbReference>
<dbReference type="InterPro" id="IPR029016">
    <property type="entry name" value="GAF-like_dom_sf"/>
</dbReference>
<dbReference type="Pfam" id="PF01614">
    <property type="entry name" value="IclR_C"/>
    <property type="match status" value="1"/>
</dbReference>
<dbReference type="KEGG" id="sna:Snas_5944"/>
<organism evidence="7 8">
    <name type="scientific">Stackebrandtia nassauensis (strain DSM 44728 / CIP 108903 / NRRL B-16338 / NBRC 102104 / LLR-40K-21)</name>
    <dbReference type="NCBI Taxonomy" id="446470"/>
    <lineage>
        <taxon>Bacteria</taxon>
        <taxon>Bacillati</taxon>
        <taxon>Actinomycetota</taxon>
        <taxon>Actinomycetes</taxon>
        <taxon>Glycomycetales</taxon>
        <taxon>Glycomycetaceae</taxon>
        <taxon>Stackebrandtia</taxon>
    </lineage>
</organism>
<dbReference type="PROSITE" id="PS51078">
    <property type="entry name" value="ICLR_ED"/>
    <property type="match status" value="1"/>
</dbReference>
<keyword evidence="8" id="KW-1185">Reference proteome</keyword>
<dbReference type="SUPFAM" id="SSF46785">
    <property type="entry name" value="Winged helix' DNA-binding domain"/>
    <property type="match status" value="1"/>
</dbReference>
<accession>D3Q042</accession>
<dbReference type="GO" id="GO:0045892">
    <property type="term" value="P:negative regulation of DNA-templated transcription"/>
    <property type="evidence" value="ECO:0007669"/>
    <property type="project" value="TreeGrafter"/>
</dbReference>
<protein>
    <submittedName>
        <fullName evidence="7">Transcriptional regulator, IclR family</fullName>
    </submittedName>
</protein>
<dbReference type="InterPro" id="IPR050707">
    <property type="entry name" value="HTH_MetabolicPath_Reg"/>
</dbReference>
<feature type="domain" description="IclR-ED" evidence="6">
    <location>
        <begin position="78"/>
        <end position="268"/>
    </location>
</feature>
<dbReference type="Gene3D" id="3.30.450.40">
    <property type="match status" value="1"/>
</dbReference>
<evidence type="ECO:0000259" key="5">
    <source>
        <dbReference type="PROSITE" id="PS51077"/>
    </source>
</evidence>
<dbReference type="InterPro" id="IPR005471">
    <property type="entry name" value="Tscrpt_reg_IclR_N"/>
</dbReference>
<sequence>MTERNLSGSAPNPKPKPEPSDLIRSVQRALRVMEVVGDVPSGLSAKQIARRCSLNLPTTYHLVRTLAYEGYLIRGKNGIFQVGLALSDRYADLAKAMKGPATVGEVLRRTVGDTGYSHYLGKIVDGRAAVTAVSEGSRSPHVEDLIVGFDDGAHAHALGKALLSTMTVQDRSGYLRESGMRRYTDHTMTEPGALEYDLAQRAASGVFTEVNQFYPGVGCAATVVNDSPEPSKRTVIACTMPLHELRMNGAMVKTRLRRAAEELGALDD</sequence>
<feature type="compositionally biased region" description="Polar residues" evidence="4">
    <location>
        <begin position="1"/>
        <end position="10"/>
    </location>
</feature>
<dbReference type="Pfam" id="PF09339">
    <property type="entry name" value="HTH_IclR"/>
    <property type="match status" value="1"/>
</dbReference>
<feature type="domain" description="HTH iclR-type" evidence="5">
    <location>
        <begin position="23"/>
        <end position="84"/>
    </location>
</feature>
<dbReference type="InterPro" id="IPR014757">
    <property type="entry name" value="Tscrpt_reg_IclR_C"/>
</dbReference>
<dbReference type="PANTHER" id="PTHR30136">
    <property type="entry name" value="HELIX-TURN-HELIX TRANSCRIPTIONAL REGULATOR, ICLR FAMILY"/>
    <property type="match status" value="1"/>
</dbReference>
<keyword evidence="2" id="KW-0238">DNA-binding</keyword>
<dbReference type="OrthoDB" id="5242615at2"/>
<feature type="region of interest" description="Disordered" evidence="4">
    <location>
        <begin position="1"/>
        <end position="20"/>
    </location>
</feature>
<dbReference type="eggNOG" id="COG1414">
    <property type="taxonomic scope" value="Bacteria"/>
</dbReference>
<gene>
    <name evidence="7" type="ordered locus">Snas_5944</name>
</gene>
<reference evidence="7 8" key="1">
    <citation type="journal article" date="2009" name="Stand. Genomic Sci.">
        <title>Complete genome sequence of Stackebrandtia nassauensis type strain (LLR-40K-21).</title>
        <authorList>
            <person name="Munk C."/>
            <person name="Lapidus A."/>
            <person name="Copeland A."/>
            <person name="Jando M."/>
            <person name="Mayilraj S."/>
            <person name="Glavina Del Rio T."/>
            <person name="Nolan M."/>
            <person name="Chen F."/>
            <person name="Lucas S."/>
            <person name="Tice H."/>
            <person name="Cheng J.F."/>
            <person name="Han C."/>
            <person name="Detter J.C."/>
            <person name="Bruce D."/>
            <person name="Goodwin L."/>
            <person name="Chain P."/>
            <person name="Pitluck S."/>
            <person name="Goker M."/>
            <person name="Ovchinikova G."/>
            <person name="Pati A."/>
            <person name="Ivanova N."/>
            <person name="Mavromatis K."/>
            <person name="Chen A."/>
            <person name="Palaniappan K."/>
            <person name="Land M."/>
            <person name="Hauser L."/>
            <person name="Chang Y.J."/>
            <person name="Jeffries C.D."/>
            <person name="Bristow J."/>
            <person name="Eisen J.A."/>
            <person name="Markowitz V."/>
            <person name="Hugenholtz P."/>
            <person name="Kyrpides N.C."/>
            <person name="Klenk H.P."/>
        </authorList>
    </citation>
    <scope>NUCLEOTIDE SEQUENCE [LARGE SCALE GENOMIC DNA]</scope>
    <source>
        <strain evidence="8">DSM 44728 / CIP 108903 / NRRL B-16338 / NBRC 102104 / LLR-40K-21</strain>
    </source>
</reference>
<evidence type="ECO:0000256" key="2">
    <source>
        <dbReference type="ARBA" id="ARBA00023125"/>
    </source>
</evidence>
<evidence type="ECO:0000256" key="4">
    <source>
        <dbReference type="SAM" id="MobiDB-lite"/>
    </source>
</evidence>
<keyword evidence="1" id="KW-0805">Transcription regulation</keyword>
<evidence type="ECO:0000313" key="8">
    <source>
        <dbReference type="Proteomes" id="UP000000844"/>
    </source>
</evidence>
<evidence type="ECO:0000313" key="7">
    <source>
        <dbReference type="EMBL" id="ADD45571.1"/>
    </source>
</evidence>
<dbReference type="AlphaFoldDB" id="D3Q042"/>
<dbReference type="PROSITE" id="PS51077">
    <property type="entry name" value="HTH_ICLR"/>
    <property type="match status" value="1"/>
</dbReference>
<dbReference type="SUPFAM" id="SSF55781">
    <property type="entry name" value="GAF domain-like"/>
    <property type="match status" value="1"/>
</dbReference>
<evidence type="ECO:0000256" key="1">
    <source>
        <dbReference type="ARBA" id="ARBA00023015"/>
    </source>
</evidence>
<dbReference type="Proteomes" id="UP000000844">
    <property type="component" value="Chromosome"/>
</dbReference>
<dbReference type="GO" id="GO:0003700">
    <property type="term" value="F:DNA-binding transcription factor activity"/>
    <property type="evidence" value="ECO:0007669"/>
    <property type="project" value="TreeGrafter"/>
</dbReference>
<dbReference type="InterPro" id="IPR036390">
    <property type="entry name" value="WH_DNA-bd_sf"/>
</dbReference>
<proteinExistence type="predicted"/>